<dbReference type="eggNOG" id="ENOG502QQ7T">
    <property type="taxonomic scope" value="Eukaryota"/>
</dbReference>
<dbReference type="FunFam" id="1.10.8.430:FF:000002">
    <property type="entry name" value="Disease resistance protein (TIR-NBS-LRR class)"/>
    <property type="match status" value="1"/>
</dbReference>
<dbReference type="Pfam" id="PF20160">
    <property type="entry name" value="C-JID"/>
    <property type="match status" value="1"/>
</dbReference>
<dbReference type="EC" id="3.2.2.6" evidence="1"/>
<evidence type="ECO:0000256" key="5">
    <source>
        <dbReference type="ARBA" id="ARBA00022821"/>
    </source>
</evidence>
<dbReference type="SUPFAM" id="SSF46785">
    <property type="entry name" value="Winged helix' DNA-binding domain"/>
    <property type="match status" value="1"/>
</dbReference>
<keyword evidence="3" id="KW-0677">Repeat</keyword>
<keyword evidence="5" id="KW-0611">Plant defense</keyword>
<gene>
    <name evidence="10" type="ORF">AALP_AAs66747U000700</name>
</gene>
<dbReference type="InterPro" id="IPR042197">
    <property type="entry name" value="Apaf_helical"/>
</dbReference>
<accession>A0A087FXA1</accession>
<dbReference type="InterPro" id="IPR036390">
    <property type="entry name" value="WH_DNA-bd_sf"/>
</dbReference>
<keyword evidence="6" id="KW-0520">NAD</keyword>
<dbReference type="GO" id="GO:0043531">
    <property type="term" value="F:ADP binding"/>
    <property type="evidence" value="ECO:0007669"/>
    <property type="project" value="InterPro"/>
</dbReference>
<dbReference type="PROSITE" id="PS50104">
    <property type="entry name" value="TIR"/>
    <property type="match status" value="1"/>
</dbReference>
<feature type="domain" description="TIR" evidence="9">
    <location>
        <begin position="13"/>
        <end position="177"/>
    </location>
</feature>
<sequence>MAASSSSSRSQSRRYDVFPSFSGEDVRKSFLSHLLKELNRRLIVTFIDNGIERSRPIAPELLSAIRDSRISIVVFSKNYASSTWCLNELIEIHKCYEELGQMVIPVFYDVDPSHVSKQTGEFGNAFDETCKGKTEDDKQRWVRALAEVANMAGEDSRNWCDEANMIETIANDVSNKLITPSSDFGDFVGIEAHLETLQSMLCLESEEARMVGIVGPSGIGKSSIARALFSQLSSRFHHRAFVSYKRTNRDDYGMKLSWEEQFLSEILCQKEIKVFHVGAVEQRLKHKKVLIVLDDVDDLELLKTLMFSRCTFGQNSPPDGFMKLAGEVSNLSGNLPLGLNVLGSSLRGKDKEEWMELLPRLRNGLDGKIEKTLRVSYDELDGKDQEVFLYIACLLNGQKTGYIKNLLGDSVDIVLRILADKSLIRITPALKTVHMHNLLQKLGKEIVRVESIYNPGNRRFLVDTKDICDVITENTGTENVLAEILVKLTMENSKLEKLWEGVQPLRSLKKIRLDGSTKLKEIPNLSNAINLEKLNLWGCVSLVTLPSSIRNLNKLRKLSMEGCTKLVVLPTDINLGCLDYLNLSGCSRLKSFPRISRNISGLILDGTAIEEEDSFYMENISGVTKLDWNGCPMRCFPPKFRLENLVYLTMRGSKLEKLWEGIQTLSNLVRMDLSGCENLKEFPDLSKATNLDHLELNDCKSLVMLPSSIRNLKKLTRLEMQGCTKLKFLPTDVNLESLEYLDLRGCSSLRSFPRISRNMSVLLLHETAIEDKDCFFIGNISGLTELVWRDCPMKYMPSNFCAEHLVELNMPGSKLEKLWEGVQSLGSLRKMYLSGCEKLKEVPDLSKATNLEYLDLNNCKSLIMLPSSIRNLKKLDDLNLKGCTGLEVLPNDVNLVSINPYFNLSGCSRLRSFPQISTSIIHLSLDHTAITEVPSWIENISGLTTLTMKGCMKLKNIASNSFKLKRLLMVDFSDCEGVAAFNDASPVTCTNDSQLPMTDEASFPLGMLPKKILTECAKNCESHSCLNLTSCLKFHNCFNLDRDARKLILQSNFAYAVLPGGEVPAYFWHRACGTSLSFPLPKNSLSQNVLQFKACIVLEPVTDSPEDRSAKIRVCWSFKGKSNIHYFYNIDVGSCNVDHLVVFHYNVCPPKEVDGHLSDLDYSDVKIEFECHSNACSCQKNRPDHYLKTCPVSVKKIKGCGVRLLNVFPSKDCSGTSSETEYDQQYGESDTECGRSKKRMRMSVRTSEEPSNLLCGQTVANTK</sequence>
<dbReference type="PRINTS" id="PR00364">
    <property type="entry name" value="DISEASERSIST"/>
</dbReference>
<keyword evidence="2" id="KW-0433">Leucine-rich repeat</keyword>
<dbReference type="GO" id="GO:0007165">
    <property type="term" value="P:signal transduction"/>
    <property type="evidence" value="ECO:0007669"/>
    <property type="project" value="InterPro"/>
</dbReference>
<protein>
    <recommendedName>
        <fullName evidence="1">ADP-ribosyl cyclase/cyclic ADP-ribose hydrolase</fullName>
        <ecNumber evidence="1">3.2.2.6</ecNumber>
    </recommendedName>
</protein>
<dbReference type="SUPFAM" id="SSF52540">
    <property type="entry name" value="P-loop containing nucleoside triphosphate hydrolases"/>
    <property type="match status" value="1"/>
</dbReference>
<dbReference type="GO" id="GO:0061809">
    <property type="term" value="F:NAD+ nucleosidase activity, cyclic ADP-ribose generating"/>
    <property type="evidence" value="ECO:0007669"/>
    <property type="project" value="UniProtKB-EC"/>
</dbReference>
<dbReference type="Pfam" id="PF07725">
    <property type="entry name" value="LRR_3"/>
    <property type="match status" value="3"/>
</dbReference>
<dbReference type="Proteomes" id="UP000029120">
    <property type="component" value="Unassembled WGS sequence"/>
</dbReference>
<dbReference type="Pfam" id="PF23282">
    <property type="entry name" value="WHD_ROQ1"/>
    <property type="match status" value="1"/>
</dbReference>
<evidence type="ECO:0000259" key="9">
    <source>
        <dbReference type="PROSITE" id="PS50104"/>
    </source>
</evidence>
<dbReference type="InterPro" id="IPR032675">
    <property type="entry name" value="LRR_dom_sf"/>
</dbReference>
<evidence type="ECO:0000256" key="8">
    <source>
        <dbReference type="SAM" id="MobiDB-lite"/>
    </source>
</evidence>
<dbReference type="Gene3D" id="3.80.10.10">
    <property type="entry name" value="Ribonuclease Inhibitor"/>
    <property type="match status" value="4"/>
</dbReference>
<dbReference type="Pfam" id="PF00931">
    <property type="entry name" value="NB-ARC"/>
    <property type="match status" value="1"/>
</dbReference>
<evidence type="ECO:0000256" key="4">
    <source>
        <dbReference type="ARBA" id="ARBA00022801"/>
    </source>
</evidence>
<keyword evidence="11" id="KW-1185">Reference proteome</keyword>
<dbReference type="Pfam" id="PF23622">
    <property type="entry name" value="LRR_At1g61320_AtMIF1"/>
    <property type="match status" value="1"/>
</dbReference>
<evidence type="ECO:0000256" key="1">
    <source>
        <dbReference type="ARBA" id="ARBA00011982"/>
    </source>
</evidence>
<evidence type="ECO:0000256" key="7">
    <source>
        <dbReference type="ARBA" id="ARBA00047304"/>
    </source>
</evidence>
<evidence type="ECO:0000256" key="2">
    <source>
        <dbReference type="ARBA" id="ARBA00022614"/>
    </source>
</evidence>
<organism evidence="10 11">
    <name type="scientific">Arabis alpina</name>
    <name type="common">Alpine rock-cress</name>
    <dbReference type="NCBI Taxonomy" id="50452"/>
    <lineage>
        <taxon>Eukaryota</taxon>
        <taxon>Viridiplantae</taxon>
        <taxon>Streptophyta</taxon>
        <taxon>Embryophyta</taxon>
        <taxon>Tracheophyta</taxon>
        <taxon>Spermatophyta</taxon>
        <taxon>Magnoliopsida</taxon>
        <taxon>eudicotyledons</taxon>
        <taxon>Gunneridae</taxon>
        <taxon>Pentapetalae</taxon>
        <taxon>rosids</taxon>
        <taxon>malvids</taxon>
        <taxon>Brassicales</taxon>
        <taxon>Brassicaceae</taxon>
        <taxon>Arabideae</taxon>
        <taxon>Arabis</taxon>
    </lineage>
</organism>
<evidence type="ECO:0000313" key="11">
    <source>
        <dbReference type="Proteomes" id="UP000029120"/>
    </source>
</evidence>
<dbReference type="InterPro" id="IPR055357">
    <property type="entry name" value="LRR_At1g61320_AtMIF1"/>
</dbReference>
<dbReference type="InterPro" id="IPR000157">
    <property type="entry name" value="TIR_dom"/>
</dbReference>
<feature type="region of interest" description="Disordered" evidence="8">
    <location>
        <begin position="1214"/>
        <end position="1250"/>
    </location>
</feature>
<dbReference type="PANTHER" id="PTHR11017">
    <property type="entry name" value="LEUCINE-RICH REPEAT-CONTAINING PROTEIN"/>
    <property type="match status" value="1"/>
</dbReference>
<dbReference type="Gramene" id="KFK22253">
    <property type="protein sequence ID" value="KFK22253"/>
    <property type="gene ID" value="AALP_AAs66747U000700"/>
</dbReference>
<dbReference type="Pfam" id="PF01582">
    <property type="entry name" value="TIR"/>
    <property type="match status" value="1"/>
</dbReference>
<dbReference type="SMART" id="SM00255">
    <property type="entry name" value="TIR"/>
    <property type="match status" value="1"/>
</dbReference>
<keyword evidence="4" id="KW-0378">Hydrolase</keyword>
<dbReference type="InterPro" id="IPR002182">
    <property type="entry name" value="NB-ARC"/>
</dbReference>
<dbReference type="InterPro" id="IPR011713">
    <property type="entry name" value="Leu-rich_rpt_3"/>
</dbReference>
<dbReference type="AlphaFoldDB" id="A0A087FXA1"/>
<proteinExistence type="predicted"/>
<dbReference type="InterPro" id="IPR058192">
    <property type="entry name" value="WHD_ROQ1-like"/>
</dbReference>
<evidence type="ECO:0000313" key="10">
    <source>
        <dbReference type="EMBL" id="KFK22253.1"/>
    </source>
</evidence>
<name>A0A087FXA1_ARAAL</name>
<dbReference type="InterPro" id="IPR035897">
    <property type="entry name" value="Toll_tir_struct_dom_sf"/>
</dbReference>
<comment type="catalytic activity">
    <reaction evidence="7">
        <text>NAD(+) + H2O = ADP-D-ribose + nicotinamide + H(+)</text>
        <dbReference type="Rhea" id="RHEA:16301"/>
        <dbReference type="ChEBI" id="CHEBI:15377"/>
        <dbReference type="ChEBI" id="CHEBI:15378"/>
        <dbReference type="ChEBI" id="CHEBI:17154"/>
        <dbReference type="ChEBI" id="CHEBI:57540"/>
        <dbReference type="ChEBI" id="CHEBI:57967"/>
        <dbReference type="EC" id="3.2.2.6"/>
    </reaction>
    <physiologicalReaction direction="left-to-right" evidence="7">
        <dbReference type="Rhea" id="RHEA:16302"/>
    </physiologicalReaction>
</comment>
<dbReference type="Gene3D" id="1.10.8.430">
    <property type="entry name" value="Helical domain of apoptotic protease-activating factors"/>
    <property type="match status" value="1"/>
</dbReference>
<dbReference type="EMBL" id="KL990937">
    <property type="protein sequence ID" value="KFK22253.1"/>
    <property type="molecule type" value="Genomic_DNA"/>
</dbReference>
<dbReference type="PANTHER" id="PTHR11017:SF274">
    <property type="entry name" value="ADP-RIBOSYL CYCLASE_CYCLIC ADP-RIBOSE HYDROLASE-RELATED"/>
    <property type="match status" value="1"/>
</dbReference>
<dbReference type="OrthoDB" id="1070682at2759"/>
<dbReference type="Gene3D" id="3.40.50.10140">
    <property type="entry name" value="Toll/interleukin-1 receptor homology (TIR) domain"/>
    <property type="match status" value="1"/>
</dbReference>
<dbReference type="GO" id="GO:0006952">
    <property type="term" value="P:defense response"/>
    <property type="evidence" value="ECO:0007669"/>
    <property type="project" value="UniProtKB-KW"/>
</dbReference>
<dbReference type="SUPFAM" id="SSF52058">
    <property type="entry name" value="L domain-like"/>
    <property type="match status" value="2"/>
</dbReference>
<reference evidence="11" key="1">
    <citation type="journal article" date="2015" name="Nat. Plants">
        <title>Genome expansion of Arabis alpina linked with retrotransposition and reduced symmetric DNA methylation.</title>
        <authorList>
            <person name="Willing E.M."/>
            <person name="Rawat V."/>
            <person name="Mandakova T."/>
            <person name="Maumus F."/>
            <person name="James G.V."/>
            <person name="Nordstroem K.J."/>
            <person name="Becker C."/>
            <person name="Warthmann N."/>
            <person name="Chica C."/>
            <person name="Szarzynska B."/>
            <person name="Zytnicki M."/>
            <person name="Albani M.C."/>
            <person name="Kiefer C."/>
            <person name="Bergonzi S."/>
            <person name="Castaings L."/>
            <person name="Mateos J.L."/>
            <person name="Berns M.C."/>
            <person name="Bujdoso N."/>
            <person name="Piofczyk T."/>
            <person name="de Lorenzo L."/>
            <person name="Barrero-Sicilia C."/>
            <person name="Mateos I."/>
            <person name="Piednoel M."/>
            <person name="Hagmann J."/>
            <person name="Chen-Min-Tao R."/>
            <person name="Iglesias-Fernandez R."/>
            <person name="Schuster S.C."/>
            <person name="Alonso-Blanco C."/>
            <person name="Roudier F."/>
            <person name="Carbonero P."/>
            <person name="Paz-Ares J."/>
            <person name="Davis S.J."/>
            <person name="Pecinka A."/>
            <person name="Quesneville H."/>
            <person name="Colot V."/>
            <person name="Lysak M.A."/>
            <person name="Weigel D."/>
            <person name="Coupland G."/>
            <person name="Schneeberger K."/>
        </authorList>
    </citation>
    <scope>NUCLEOTIDE SEQUENCE [LARGE SCALE GENOMIC DNA]</scope>
    <source>
        <strain evidence="11">cv. Pajares</strain>
    </source>
</reference>
<dbReference type="SUPFAM" id="SSF52200">
    <property type="entry name" value="Toll/Interleukin receptor TIR domain"/>
    <property type="match status" value="1"/>
</dbReference>
<evidence type="ECO:0000256" key="3">
    <source>
        <dbReference type="ARBA" id="ARBA00022737"/>
    </source>
</evidence>
<dbReference type="Gene3D" id="3.40.50.300">
    <property type="entry name" value="P-loop containing nucleotide triphosphate hydrolases"/>
    <property type="match status" value="1"/>
</dbReference>
<dbReference type="InterPro" id="IPR044974">
    <property type="entry name" value="Disease_R_plants"/>
</dbReference>
<dbReference type="FunFam" id="3.40.50.10140:FF:000007">
    <property type="entry name" value="Disease resistance protein (TIR-NBS-LRR class)"/>
    <property type="match status" value="1"/>
</dbReference>
<dbReference type="InterPro" id="IPR045344">
    <property type="entry name" value="C-JID"/>
</dbReference>
<dbReference type="OMA" id="YMENISG"/>
<evidence type="ECO:0000256" key="6">
    <source>
        <dbReference type="ARBA" id="ARBA00023027"/>
    </source>
</evidence>
<dbReference type="InterPro" id="IPR027417">
    <property type="entry name" value="P-loop_NTPase"/>
</dbReference>